<sequence>MKALDAYGGYCLCCLRNNLPLEADHVIPLSLGGYHQIDNIQPLCRCCNASKADRVGHLDYRVYFDLVV</sequence>
<keyword evidence="2" id="KW-0540">Nuclease</keyword>
<comment type="caution">
    <text evidence="2">The sequence shown here is derived from an EMBL/GenBank/DDBJ whole genome shotgun (WGS) entry which is preliminary data.</text>
</comment>
<dbReference type="InterPro" id="IPR029471">
    <property type="entry name" value="HNH_5"/>
</dbReference>
<dbReference type="Pfam" id="PF14279">
    <property type="entry name" value="HNH_5"/>
    <property type="match status" value="1"/>
</dbReference>
<evidence type="ECO:0000259" key="1">
    <source>
        <dbReference type="Pfam" id="PF14279"/>
    </source>
</evidence>
<keyword evidence="2" id="KW-0255">Endonuclease</keyword>
<feature type="domain" description="HNH endonuclease 5" evidence="1">
    <location>
        <begin position="11"/>
        <end position="55"/>
    </location>
</feature>
<dbReference type="EMBL" id="JBEYBN010000001">
    <property type="protein sequence ID" value="MEU2264975.1"/>
    <property type="molecule type" value="Genomic_DNA"/>
</dbReference>
<evidence type="ECO:0000313" key="3">
    <source>
        <dbReference type="Proteomes" id="UP001550603"/>
    </source>
</evidence>
<proteinExistence type="predicted"/>
<organism evidence="2 3">
    <name type="scientific">Streptomyces olindensis</name>
    <dbReference type="NCBI Taxonomy" id="358823"/>
    <lineage>
        <taxon>Bacteria</taxon>
        <taxon>Bacillati</taxon>
        <taxon>Actinomycetota</taxon>
        <taxon>Actinomycetes</taxon>
        <taxon>Kitasatosporales</taxon>
        <taxon>Streptomycetaceae</taxon>
        <taxon>Streptomyces</taxon>
    </lineage>
</organism>
<reference evidence="2 3" key="1">
    <citation type="submission" date="2024-06" db="EMBL/GenBank/DDBJ databases">
        <title>The Natural Products Discovery Center: Release of the First 8490 Sequenced Strains for Exploring Actinobacteria Biosynthetic Diversity.</title>
        <authorList>
            <person name="Kalkreuter E."/>
            <person name="Kautsar S.A."/>
            <person name="Yang D."/>
            <person name="Bader C.D."/>
            <person name="Teijaro C.N."/>
            <person name="Fluegel L."/>
            <person name="Davis C.M."/>
            <person name="Simpson J.R."/>
            <person name="Lauterbach L."/>
            <person name="Steele A.D."/>
            <person name="Gui C."/>
            <person name="Meng S."/>
            <person name="Li G."/>
            <person name="Viehrig K."/>
            <person name="Ye F."/>
            <person name="Su P."/>
            <person name="Kiefer A.F."/>
            <person name="Nichols A."/>
            <person name="Cepeda A.J."/>
            <person name="Yan W."/>
            <person name="Fan B."/>
            <person name="Jiang Y."/>
            <person name="Adhikari A."/>
            <person name="Zheng C.-J."/>
            <person name="Schuster L."/>
            <person name="Cowan T.M."/>
            <person name="Smanski M.J."/>
            <person name="Chevrette M.G."/>
            <person name="De Carvalho L.P.S."/>
            <person name="Shen B."/>
        </authorList>
    </citation>
    <scope>NUCLEOTIDE SEQUENCE [LARGE SCALE GENOMIC DNA]</scope>
    <source>
        <strain evidence="2 3">NPDC019583</strain>
    </source>
</reference>
<evidence type="ECO:0000313" key="2">
    <source>
        <dbReference type="EMBL" id="MEU2264975.1"/>
    </source>
</evidence>
<dbReference type="RefSeq" id="WP_359784344.1">
    <property type="nucleotide sequence ID" value="NZ_JBEYBN010000001.1"/>
</dbReference>
<keyword evidence="2" id="KW-0378">Hydrolase</keyword>
<keyword evidence="3" id="KW-1185">Reference proteome</keyword>
<accession>A0ABV2XLU6</accession>
<gene>
    <name evidence="2" type="ORF">ABZ568_00675</name>
</gene>
<protein>
    <submittedName>
        <fullName evidence="2">HNH endonuclease</fullName>
    </submittedName>
</protein>
<dbReference type="Proteomes" id="UP001550603">
    <property type="component" value="Unassembled WGS sequence"/>
</dbReference>
<name>A0ABV2XLU6_9ACTN</name>
<dbReference type="InterPro" id="IPR003615">
    <property type="entry name" value="HNH_nuc"/>
</dbReference>
<dbReference type="CDD" id="cd00085">
    <property type="entry name" value="HNHc"/>
    <property type="match status" value="1"/>
</dbReference>
<dbReference type="GO" id="GO:0004519">
    <property type="term" value="F:endonuclease activity"/>
    <property type="evidence" value="ECO:0007669"/>
    <property type="project" value="UniProtKB-KW"/>
</dbReference>
<dbReference type="Gene3D" id="1.10.30.50">
    <property type="match status" value="1"/>
</dbReference>